<name>A0A7W8FZH6_9GAMM</name>
<dbReference type="HAMAP" id="MF_00392">
    <property type="entry name" value="LpxB"/>
    <property type="match status" value="1"/>
</dbReference>
<dbReference type="UniPathway" id="UPA00973"/>
<dbReference type="InterPro" id="IPR003835">
    <property type="entry name" value="Glyco_trans_19"/>
</dbReference>
<dbReference type="NCBIfam" id="TIGR00215">
    <property type="entry name" value="lpxB"/>
    <property type="match status" value="1"/>
</dbReference>
<dbReference type="GO" id="GO:0016020">
    <property type="term" value="C:membrane"/>
    <property type="evidence" value="ECO:0007669"/>
    <property type="project" value="GOC"/>
</dbReference>
<keyword evidence="9 11" id="KW-0443">Lipid metabolism</keyword>
<dbReference type="EC" id="2.4.1.182" evidence="3 11"/>
<dbReference type="PANTHER" id="PTHR30372">
    <property type="entry name" value="LIPID-A-DISACCHARIDE SYNTHASE"/>
    <property type="match status" value="1"/>
</dbReference>
<feature type="compositionally biased region" description="Low complexity" evidence="12">
    <location>
        <begin position="7"/>
        <end position="22"/>
    </location>
</feature>
<keyword evidence="7 11" id="KW-0328">Glycosyltransferase</keyword>
<comment type="pathway">
    <text evidence="11">Bacterial outer membrane biogenesis; LPS lipid A biosynthesis.</text>
</comment>
<evidence type="ECO:0000256" key="7">
    <source>
        <dbReference type="ARBA" id="ARBA00022676"/>
    </source>
</evidence>
<organism evidence="13 14">
    <name type="scientific">Chiayiivirga flava</name>
    <dbReference type="NCBI Taxonomy" id="659595"/>
    <lineage>
        <taxon>Bacteria</taxon>
        <taxon>Pseudomonadati</taxon>
        <taxon>Pseudomonadota</taxon>
        <taxon>Gammaproteobacteria</taxon>
        <taxon>Lysobacterales</taxon>
        <taxon>Lysobacteraceae</taxon>
        <taxon>Chiayiivirga</taxon>
    </lineage>
</organism>
<dbReference type="CDD" id="cd01635">
    <property type="entry name" value="Glycosyltransferase_GTB-type"/>
    <property type="match status" value="1"/>
</dbReference>
<evidence type="ECO:0000256" key="6">
    <source>
        <dbReference type="ARBA" id="ARBA00022556"/>
    </source>
</evidence>
<evidence type="ECO:0000256" key="3">
    <source>
        <dbReference type="ARBA" id="ARBA00012687"/>
    </source>
</evidence>
<evidence type="ECO:0000256" key="10">
    <source>
        <dbReference type="ARBA" id="ARBA00048975"/>
    </source>
</evidence>
<dbReference type="PANTHER" id="PTHR30372:SF4">
    <property type="entry name" value="LIPID-A-DISACCHARIDE SYNTHASE, MITOCHONDRIAL-RELATED"/>
    <property type="match status" value="1"/>
</dbReference>
<comment type="function">
    <text evidence="1 11">Condensation of UDP-2,3-diacylglucosamine and 2,3-diacylglucosamine-1-phosphate to form lipid A disaccharide, a precursor of lipid A, a phosphorylated glycolipid that anchors the lipopolysaccharide to the outer membrane of the cell.</text>
</comment>
<dbReference type="AlphaFoldDB" id="A0A7W8FZH6"/>
<evidence type="ECO:0000256" key="5">
    <source>
        <dbReference type="ARBA" id="ARBA00022516"/>
    </source>
</evidence>
<comment type="catalytic activity">
    <reaction evidence="10 11">
        <text>a lipid X + a UDP-2-N,3-O-bis[(3R)-3-hydroxyacyl]-alpha-D-glucosamine = a lipid A disaccharide + UDP + H(+)</text>
        <dbReference type="Rhea" id="RHEA:67828"/>
        <dbReference type="ChEBI" id="CHEBI:15378"/>
        <dbReference type="ChEBI" id="CHEBI:58223"/>
        <dbReference type="ChEBI" id="CHEBI:137748"/>
        <dbReference type="ChEBI" id="CHEBI:176338"/>
        <dbReference type="ChEBI" id="CHEBI:176343"/>
        <dbReference type="EC" id="2.4.1.182"/>
    </reaction>
</comment>
<dbReference type="EMBL" id="JACHHP010000003">
    <property type="protein sequence ID" value="MBB5208477.1"/>
    <property type="molecule type" value="Genomic_DNA"/>
</dbReference>
<dbReference type="GO" id="GO:0009245">
    <property type="term" value="P:lipid A biosynthetic process"/>
    <property type="evidence" value="ECO:0007669"/>
    <property type="project" value="UniProtKB-UniRule"/>
</dbReference>
<dbReference type="SUPFAM" id="SSF53756">
    <property type="entry name" value="UDP-Glycosyltransferase/glycogen phosphorylase"/>
    <property type="match status" value="1"/>
</dbReference>
<keyword evidence="5 11" id="KW-0444">Lipid biosynthesis</keyword>
<keyword evidence="6 11" id="KW-0441">Lipid A biosynthesis</keyword>
<keyword evidence="8 11" id="KW-0808">Transferase</keyword>
<evidence type="ECO:0000256" key="2">
    <source>
        <dbReference type="ARBA" id="ARBA00007868"/>
    </source>
</evidence>
<comment type="caution">
    <text evidence="13">The sequence shown here is derived from an EMBL/GenBank/DDBJ whole genome shotgun (WGS) entry which is preliminary data.</text>
</comment>
<dbReference type="GO" id="GO:0005543">
    <property type="term" value="F:phospholipid binding"/>
    <property type="evidence" value="ECO:0007669"/>
    <property type="project" value="TreeGrafter"/>
</dbReference>
<evidence type="ECO:0000313" key="14">
    <source>
        <dbReference type="Proteomes" id="UP000521199"/>
    </source>
</evidence>
<reference evidence="13 14" key="1">
    <citation type="submission" date="2020-08" db="EMBL/GenBank/DDBJ databases">
        <title>Genomic Encyclopedia of Type Strains, Phase IV (KMG-IV): sequencing the most valuable type-strain genomes for metagenomic binning, comparative biology and taxonomic classification.</title>
        <authorList>
            <person name="Goeker M."/>
        </authorList>
    </citation>
    <scope>NUCLEOTIDE SEQUENCE [LARGE SCALE GENOMIC DNA]</scope>
    <source>
        <strain evidence="13 14">DSM 24163</strain>
    </source>
</reference>
<feature type="compositionally biased region" description="Pro residues" evidence="12">
    <location>
        <begin position="23"/>
        <end position="32"/>
    </location>
</feature>
<evidence type="ECO:0000256" key="4">
    <source>
        <dbReference type="ARBA" id="ARBA00020902"/>
    </source>
</evidence>
<dbReference type="Proteomes" id="UP000521199">
    <property type="component" value="Unassembled WGS sequence"/>
</dbReference>
<protein>
    <recommendedName>
        <fullName evidence="4 11">Lipid-A-disaccharide synthase</fullName>
        <ecNumber evidence="3 11">2.4.1.182</ecNumber>
    </recommendedName>
</protein>
<evidence type="ECO:0000313" key="13">
    <source>
        <dbReference type="EMBL" id="MBB5208477.1"/>
    </source>
</evidence>
<evidence type="ECO:0000256" key="9">
    <source>
        <dbReference type="ARBA" id="ARBA00023098"/>
    </source>
</evidence>
<accession>A0A7W8FZH6</accession>
<evidence type="ECO:0000256" key="1">
    <source>
        <dbReference type="ARBA" id="ARBA00002056"/>
    </source>
</evidence>
<gene>
    <name evidence="11" type="primary">lpxB</name>
    <name evidence="13" type="ORF">HNQ52_002019</name>
</gene>
<evidence type="ECO:0000256" key="11">
    <source>
        <dbReference type="HAMAP-Rule" id="MF_00392"/>
    </source>
</evidence>
<comment type="similarity">
    <text evidence="2 11">Belongs to the LpxB family.</text>
</comment>
<evidence type="ECO:0000256" key="8">
    <source>
        <dbReference type="ARBA" id="ARBA00022679"/>
    </source>
</evidence>
<proteinExistence type="inferred from homology"/>
<keyword evidence="14" id="KW-1185">Reference proteome</keyword>
<dbReference type="Pfam" id="PF02684">
    <property type="entry name" value="LpxB"/>
    <property type="match status" value="1"/>
</dbReference>
<evidence type="ECO:0000256" key="12">
    <source>
        <dbReference type="SAM" id="MobiDB-lite"/>
    </source>
</evidence>
<dbReference type="GO" id="GO:0008915">
    <property type="term" value="F:lipid-A-disaccharide synthase activity"/>
    <property type="evidence" value="ECO:0007669"/>
    <property type="project" value="UniProtKB-UniRule"/>
</dbReference>
<feature type="region of interest" description="Disordered" evidence="12">
    <location>
        <begin position="1"/>
        <end position="34"/>
    </location>
</feature>
<sequence>MPDRAHAGTAAAPALPERAAPIPDSPFPIPGRPPRRPRIALVAGEASGDLLGAELVVRLRERWPDAEFAGIGGAKMRAAGVETWHDCGELAVMGLAEVLRHLPRLLRLRRETLRRVLAWQPDVFVGIDAPDFNLGLERRLKQRGNIRTVHYVSPSVWAWREGRAATIGRSADRVLCLFPMEPPIYARHGVDARFIGHPLADTLPLDPDRAAARAALGVSDDVPVLALLPGSRLGEIARLGESFLQGAAQVAQRIPNLHVLIPAANPACRGAIERLLAQVRVALPDCRILDGHASEAMIASDVVLLASGTATLEALLAKRPMVIAYRISALTYAIVMGLGMMKTDRYSLPNALAGETVVPELMQHDCTPDNIAREVLAWFEHPERIAALQPRFDTIHRALRQDASARAADAIAEFVDAAR</sequence>